<dbReference type="STRING" id="1163617.SCD_n00369"/>
<evidence type="ECO:0000256" key="1">
    <source>
        <dbReference type="ARBA" id="ARBA00022448"/>
    </source>
</evidence>
<reference evidence="8 9" key="1">
    <citation type="journal article" date="2012" name="Appl. Environ. Microbiol.">
        <title>Draft genome sequence of a psychrotolerant sulfur-oxidizing bacterium, Sulfuricella denitrificans skB26, and proteomic insights into cold adaptation.</title>
        <authorList>
            <person name="Watanabe T."/>
            <person name="Kojima H."/>
            <person name="Fukui M."/>
        </authorList>
    </citation>
    <scope>NUCLEOTIDE SEQUENCE [LARGE SCALE GENOMIC DNA]</scope>
    <source>
        <strain evidence="9">skB26</strain>
    </source>
</reference>
<dbReference type="eggNOG" id="COG3005">
    <property type="taxonomic scope" value="Bacteria"/>
</dbReference>
<organism evidence="8 9">
    <name type="scientific">Sulfuricella denitrificans (strain DSM 22764 / NBRC 105220 / skB26)</name>
    <dbReference type="NCBI Taxonomy" id="1163617"/>
    <lineage>
        <taxon>Bacteria</taxon>
        <taxon>Pseudomonadati</taxon>
        <taxon>Pseudomonadota</taxon>
        <taxon>Betaproteobacteria</taxon>
        <taxon>Nitrosomonadales</taxon>
        <taxon>Sulfuricellaceae</taxon>
        <taxon>Sulfuricella</taxon>
    </lineage>
</organism>
<dbReference type="HOGENOM" id="CLU_971994_0_0_4"/>
<dbReference type="KEGG" id="sdr:SCD_n00369"/>
<keyword evidence="5" id="KW-0408">Iron</keyword>
<dbReference type="GO" id="GO:0046872">
    <property type="term" value="F:metal ion binding"/>
    <property type="evidence" value="ECO:0007669"/>
    <property type="project" value="UniProtKB-KW"/>
</dbReference>
<dbReference type="Pfam" id="PF09459">
    <property type="entry name" value="EB_dh"/>
    <property type="match status" value="1"/>
</dbReference>
<evidence type="ECO:0000313" key="9">
    <source>
        <dbReference type="Proteomes" id="UP000015559"/>
    </source>
</evidence>
<dbReference type="InterPro" id="IPR019020">
    <property type="entry name" value="Cyt-c552/DMSO_Rdtase_haem-bd"/>
</dbReference>
<keyword evidence="1" id="KW-0813">Transport</keyword>
<feature type="chain" id="PRO_5004545847" evidence="6">
    <location>
        <begin position="25"/>
        <end position="302"/>
    </location>
</feature>
<dbReference type="SMART" id="SM00887">
    <property type="entry name" value="EB_dh"/>
    <property type="match status" value="1"/>
</dbReference>
<proteinExistence type="predicted"/>
<dbReference type="Gene3D" id="2.60.40.1190">
    <property type="match status" value="1"/>
</dbReference>
<evidence type="ECO:0000256" key="5">
    <source>
        <dbReference type="ARBA" id="ARBA00023004"/>
    </source>
</evidence>
<sequence length="302" mass="32188">MKRSLIAVSALGLVMVGAAGNVFAADASQAPGKKIMVFYPGSSGMEWILTGTEHGGAKAVKKGEPCTGCHVDEKTGMNESAEIGTKILSGEKSKNTALEPNPIKGKPGSIPVNVQASHDTNNLYLRFTWKNTGFDSGNKMDADNPVKLAVMLEEIGKVDYDSTGGCWATCHTDARTMPGVKDDKKTKYVTGGDVAAGKFFDIFQFRSGKGEMADGYIADKRVMEGGKALQEAKGELKGDTWTVSFTRKLSGGAGDVALQPGKEYNFGFAIHDDHTAGRYHYVSFGYTLALDNPKAGINVVKQ</sequence>
<evidence type="ECO:0000256" key="2">
    <source>
        <dbReference type="ARBA" id="ARBA00022617"/>
    </source>
</evidence>
<dbReference type="RefSeq" id="WP_009206837.1">
    <property type="nucleotide sequence ID" value="NC_022357.1"/>
</dbReference>
<evidence type="ECO:0000256" key="4">
    <source>
        <dbReference type="ARBA" id="ARBA00022982"/>
    </source>
</evidence>
<evidence type="ECO:0000256" key="6">
    <source>
        <dbReference type="SAM" id="SignalP"/>
    </source>
</evidence>
<dbReference type="AlphaFoldDB" id="S6AB17"/>
<name>S6AB17_SULDS</name>
<evidence type="ECO:0000259" key="7">
    <source>
        <dbReference type="SMART" id="SM00887"/>
    </source>
</evidence>
<feature type="signal peptide" evidence="6">
    <location>
        <begin position="1"/>
        <end position="24"/>
    </location>
</feature>
<dbReference type="Proteomes" id="UP000015559">
    <property type="component" value="Chromosome"/>
</dbReference>
<keyword evidence="6" id="KW-0732">Signal</keyword>
<keyword evidence="2" id="KW-0349">Heme</keyword>
<keyword evidence="3" id="KW-0479">Metal-binding</keyword>
<feature type="domain" description="Cytochrome c-552/DMSO reductase-like haem-binding" evidence="7">
    <location>
        <begin position="24"/>
        <end position="283"/>
    </location>
</feature>
<keyword evidence="4" id="KW-0249">Electron transport</keyword>
<keyword evidence="9" id="KW-1185">Reference proteome</keyword>
<dbReference type="OrthoDB" id="5337932at2"/>
<protein>
    <submittedName>
        <fullName evidence="8">Ethylbenzene dehydrogenase</fullName>
    </submittedName>
</protein>
<dbReference type="GO" id="GO:0020037">
    <property type="term" value="F:heme binding"/>
    <property type="evidence" value="ECO:0007669"/>
    <property type="project" value="InterPro"/>
</dbReference>
<dbReference type="EMBL" id="AP013066">
    <property type="protein sequence ID" value="BAN34218.1"/>
    <property type="molecule type" value="Genomic_DNA"/>
</dbReference>
<gene>
    <name evidence="8" type="ORF">SCD_n00369</name>
</gene>
<accession>S6AB17</accession>
<evidence type="ECO:0000313" key="8">
    <source>
        <dbReference type="EMBL" id="BAN34218.1"/>
    </source>
</evidence>
<evidence type="ECO:0000256" key="3">
    <source>
        <dbReference type="ARBA" id="ARBA00022723"/>
    </source>
</evidence>